<dbReference type="EMBL" id="CP014019">
    <property type="protein sequence ID" value="AVF45676.1"/>
    <property type="molecule type" value="Genomic_DNA"/>
</dbReference>
<evidence type="ECO:0000313" key="3">
    <source>
        <dbReference type="Proteomes" id="UP000237921"/>
    </source>
</evidence>
<dbReference type="Proteomes" id="UP000237921">
    <property type="component" value="Chromosome"/>
</dbReference>
<evidence type="ECO:0000256" key="1">
    <source>
        <dbReference type="SAM" id="SignalP"/>
    </source>
</evidence>
<accession>A0A2L1VKT7</accession>
<sequence length="175" mass="19700">MKSSHLCLGLAICALFNSIAYAKTCEIPIQTMNVAGLKVGQNIREFQKLHPSVRQVVLGGDSYHLEFADGVDAQIKKTGVTWIDHIAYDLDSEVITSFSLSFLDGPMASYETDLDLFKSRILKNFKVPQKGWVQKNNKYIYQCDDYRIEIHQDYGAAHTAIGPTVMVFSKKSKIF</sequence>
<reference evidence="3" key="1">
    <citation type="submission" date="2017-12" db="EMBL/GenBank/DDBJ databases">
        <title>FDA dAtabase for Regulatory Grade micrObial Sequences (FDA-ARGOS): Supporting development and validation of Infectious Disease Dx tests.</title>
        <authorList>
            <person name="Hoffmann M."/>
            <person name="Allard M."/>
            <person name="Evans P."/>
            <person name="Brown E."/>
            <person name="Tallon L."/>
            <person name="Sadzewicz L."/>
            <person name="Sengamalay N."/>
            <person name="Ott S."/>
            <person name="Godinez A."/>
            <person name="Nagaraj S."/>
            <person name="Vavikolanu K."/>
            <person name="Aluvathingal J."/>
            <person name="Nadendla S."/>
            <person name="Sichtig H."/>
        </authorList>
    </citation>
    <scope>NUCLEOTIDE SEQUENCE [LARGE SCALE GENOMIC DNA]</scope>
    <source>
        <strain evidence="3">FDAARGOS_129</strain>
    </source>
</reference>
<dbReference type="RefSeq" id="WP_032009917.1">
    <property type="nucleotide sequence ID" value="NZ_BHGJ01000050.1"/>
</dbReference>
<keyword evidence="1" id="KW-0732">Signal</keyword>
<evidence type="ECO:0000313" key="2">
    <source>
        <dbReference type="EMBL" id="AVF45676.1"/>
    </source>
</evidence>
<dbReference type="AlphaFoldDB" id="A0A2L1VKT7"/>
<organism evidence="2 3">
    <name type="scientific">Acinetobacter nosocomialis</name>
    <dbReference type="NCBI Taxonomy" id="106654"/>
    <lineage>
        <taxon>Bacteria</taxon>
        <taxon>Pseudomonadati</taxon>
        <taxon>Pseudomonadota</taxon>
        <taxon>Gammaproteobacteria</taxon>
        <taxon>Moraxellales</taxon>
        <taxon>Moraxellaceae</taxon>
        <taxon>Acinetobacter</taxon>
        <taxon>Acinetobacter calcoaceticus/baumannii complex</taxon>
    </lineage>
</organism>
<proteinExistence type="predicted"/>
<name>A0A2L1VKT7_ACINO</name>
<gene>
    <name evidence="2" type="ORF">AL533_15545</name>
</gene>
<protein>
    <submittedName>
        <fullName evidence="2">Uncharacterized protein</fullName>
    </submittedName>
</protein>
<feature type="signal peptide" evidence="1">
    <location>
        <begin position="1"/>
        <end position="22"/>
    </location>
</feature>
<feature type="chain" id="PRO_5030053556" evidence="1">
    <location>
        <begin position="23"/>
        <end position="175"/>
    </location>
</feature>